<dbReference type="PROSITE" id="PS50928">
    <property type="entry name" value="ABC_TM1"/>
    <property type="match status" value="1"/>
</dbReference>
<dbReference type="InterPro" id="IPR050366">
    <property type="entry name" value="BP-dependent_transpt_permease"/>
</dbReference>
<keyword evidence="6 7" id="KW-0472">Membrane</keyword>
<dbReference type="Pfam" id="PF00528">
    <property type="entry name" value="BPD_transp_1"/>
    <property type="match status" value="1"/>
</dbReference>
<keyword evidence="2 7" id="KW-0813">Transport</keyword>
<dbReference type="RefSeq" id="WP_344023423.1">
    <property type="nucleotide sequence ID" value="NZ_BAAAJK010000013.1"/>
</dbReference>
<organism evidence="9 10">
    <name type="scientific">Pseudonocardia kongjuensis</name>
    <dbReference type="NCBI Taxonomy" id="102227"/>
    <lineage>
        <taxon>Bacteria</taxon>
        <taxon>Bacillati</taxon>
        <taxon>Actinomycetota</taxon>
        <taxon>Actinomycetes</taxon>
        <taxon>Pseudonocardiales</taxon>
        <taxon>Pseudonocardiaceae</taxon>
        <taxon>Pseudonocardia</taxon>
    </lineage>
</organism>
<gene>
    <name evidence="9" type="ORF">GCM10009613_33490</name>
</gene>
<keyword evidence="4 7" id="KW-0812">Transmembrane</keyword>
<dbReference type="InterPro" id="IPR000515">
    <property type="entry name" value="MetI-like"/>
</dbReference>
<feature type="transmembrane region" description="Helical" evidence="7">
    <location>
        <begin position="32"/>
        <end position="51"/>
    </location>
</feature>
<keyword evidence="5 7" id="KW-1133">Transmembrane helix</keyword>
<sequence length="291" mass="29832">MALVPTPAPTPVPAPAARLAAVRGTLRRRWRLIPLAVVVLAALAGPLFLPFDPERVAGPVGLAPAAPHLFGTDSAGLDVFSRTIAAARTNLLIATGTTIGATLIGLTLGLVIGMSESGRGIRAALARGSARVVDLVEAVPAVLAGLIVVSLYGATATTLTVAMAVILSPVQVRLVRTEVLRVRGESYLDAARMQGMDIGTLTLRHVLPNAARPALENTSVIFAVSVILTAALGFIGVGLPPPTPEWGSMLTRGVSDAISGRWWSGAFPALALAGTVVAVSTAAQAVFGRRD</sequence>
<dbReference type="InterPro" id="IPR035906">
    <property type="entry name" value="MetI-like_sf"/>
</dbReference>
<name>A0ABN1XVJ7_9PSEU</name>
<dbReference type="PANTHER" id="PTHR43386">
    <property type="entry name" value="OLIGOPEPTIDE TRANSPORT SYSTEM PERMEASE PROTEIN APPC"/>
    <property type="match status" value="1"/>
</dbReference>
<dbReference type="EMBL" id="BAAAJK010000013">
    <property type="protein sequence ID" value="GAA1391299.1"/>
    <property type="molecule type" value="Genomic_DNA"/>
</dbReference>
<dbReference type="Proteomes" id="UP001501414">
    <property type="component" value="Unassembled WGS sequence"/>
</dbReference>
<evidence type="ECO:0000313" key="9">
    <source>
        <dbReference type="EMBL" id="GAA1391299.1"/>
    </source>
</evidence>
<dbReference type="Gene3D" id="1.10.3720.10">
    <property type="entry name" value="MetI-like"/>
    <property type="match status" value="1"/>
</dbReference>
<evidence type="ECO:0000313" key="10">
    <source>
        <dbReference type="Proteomes" id="UP001501414"/>
    </source>
</evidence>
<evidence type="ECO:0000256" key="4">
    <source>
        <dbReference type="ARBA" id="ARBA00022692"/>
    </source>
</evidence>
<evidence type="ECO:0000256" key="1">
    <source>
        <dbReference type="ARBA" id="ARBA00004651"/>
    </source>
</evidence>
<comment type="caution">
    <text evidence="9">The sequence shown here is derived from an EMBL/GenBank/DDBJ whole genome shotgun (WGS) entry which is preliminary data.</text>
</comment>
<dbReference type="PANTHER" id="PTHR43386:SF25">
    <property type="entry name" value="PEPTIDE ABC TRANSPORTER PERMEASE PROTEIN"/>
    <property type="match status" value="1"/>
</dbReference>
<feature type="transmembrane region" description="Helical" evidence="7">
    <location>
        <begin position="262"/>
        <end position="287"/>
    </location>
</feature>
<evidence type="ECO:0000256" key="5">
    <source>
        <dbReference type="ARBA" id="ARBA00022989"/>
    </source>
</evidence>
<reference evidence="9 10" key="1">
    <citation type="journal article" date="2019" name="Int. J. Syst. Evol. Microbiol.">
        <title>The Global Catalogue of Microorganisms (GCM) 10K type strain sequencing project: providing services to taxonomists for standard genome sequencing and annotation.</title>
        <authorList>
            <consortium name="The Broad Institute Genomics Platform"/>
            <consortium name="The Broad Institute Genome Sequencing Center for Infectious Disease"/>
            <person name="Wu L."/>
            <person name="Ma J."/>
        </authorList>
    </citation>
    <scope>NUCLEOTIDE SEQUENCE [LARGE SCALE GENOMIC DNA]</scope>
    <source>
        <strain evidence="9 10">JCM 11896</strain>
    </source>
</reference>
<dbReference type="SUPFAM" id="SSF161098">
    <property type="entry name" value="MetI-like"/>
    <property type="match status" value="1"/>
</dbReference>
<feature type="domain" description="ABC transmembrane type-1" evidence="8">
    <location>
        <begin position="87"/>
        <end position="283"/>
    </location>
</feature>
<accession>A0ABN1XVJ7</accession>
<keyword evidence="10" id="KW-1185">Reference proteome</keyword>
<evidence type="ECO:0000256" key="6">
    <source>
        <dbReference type="ARBA" id="ARBA00023136"/>
    </source>
</evidence>
<evidence type="ECO:0000259" key="8">
    <source>
        <dbReference type="PROSITE" id="PS50928"/>
    </source>
</evidence>
<protein>
    <submittedName>
        <fullName evidence="9">ABC transporter permease</fullName>
    </submittedName>
</protein>
<feature type="transmembrane region" description="Helical" evidence="7">
    <location>
        <begin position="220"/>
        <end position="242"/>
    </location>
</feature>
<keyword evidence="3" id="KW-1003">Cell membrane</keyword>
<proteinExistence type="inferred from homology"/>
<feature type="transmembrane region" description="Helical" evidence="7">
    <location>
        <begin position="91"/>
        <end position="112"/>
    </location>
</feature>
<evidence type="ECO:0000256" key="2">
    <source>
        <dbReference type="ARBA" id="ARBA00022448"/>
    </source>
</evidence>
<dbReference type="CDD" id="cd06261">
    <property type="entry name" value="TM_PBP2"/>
    <property type="match status" value="1"/>
</dbReference>
<evidence type="ECO:0000256" key="3">
    <source>
        <dbReference type="ARBA" id="ARBA00022475"/>
    </source>
</evidence>
<comment type="subcellular location">
    <subcellularLocation>
        <location evidence="1 7">Cell membrane</location>
        <topology evidence="1 7">Multi-pass membrane protein</topology>
    </subcellularLocation>
</comment>
<evidence type="ECO:0000256" key="7">
    <source>
        <dbReference type="RuleBase" id="RU363032"/>
    </source>
</evidence>
<comment type="similarity">
    <text evidence="7">Belongs to the binding-protein-dependent transport system permease family.</text>
</comment>